<evidence type="ECO:0000313" key="4">
    <source>
        <dbReference type="Proteomes" id="UP000595437"/>
    </source>
</evidence>
<keyword evidence="4" id="KW-1185">Reference proteome</keyword>
<dbReference type="GO" id="GO:0005524">
    <property type="term" value="F:ATP binding"/>
    <property type="evidence" value="ECO:0007669"/>
    <property type="project" value="InterPro"/>
</dbReference>
<gene>
    <name evidence="3" type="ORF">FKW44_007904</name>
</gene>
<evidence type="ECO:0000256" key="1">
    <source>
        <dbReference type="PROSITE-ProRule" id="PRU00782"/>
    </source>
</evidence>
<dbReference type="AlphaFoldDB" id="A0A7T8KFD5"/>
<comment type="similarity">
    <text evidence="1">Belongs to the TRAFAC class myosin-kinesin ATPase superfamily. Myosin family.</text>
</comment>
<dbReference type="InterPro" id="IPR027417">
    <property type="entry name" value="P-loop_NTPase"/>
</dbReference>
<dbReference type="GO" id="GO:0003779">
    <property type="term" value="F:actin binding"/>
    <property type="evidence" value="ECO:0007669"/>
    <property type="project" value="UniProtKB-KW"/>
</dbReference>
<sequence>MASVLELMQQGYPSRTSFSELYKLYRSYLPPELNRLDPRHFCKVLFKALGLNEEDFKFGLTKVFFRPGKFAEFDQMLRSDPENLKELIAKVKHWLIRSHWKKVQWCTSLSSS</sequence>
<keyword evidence="1" id="KW-0518">Myosin</keyword>
<keyword evidence="1" id="KW-0505">Motor protein</keyword>
<dbReference type="OrthoDB" id="6108017at2759"/>
<evidence type="ECO:0000313" key="3">
    <source>
        <dbReference type="EMBL" id="QQP54912.1"/>
    </source>
</evidence>
<organism evidence="3 4">
    <name type="scientific">Caligus rogercresseyi</name>
    <name type="common">Sea louse</name>
    <dbReference type="NCBI Taxonomy" id="217165"/>
    <lineage>
        <taxon>Eukaryota</taxon>
        <taxon>Metazoa</taxon>
        <taxon>Ecdysozoa</taxon>
        <taxon>Arthropoda</taxon>
        <taxon>Crustacea</taxon>
        <taxon>Multicrustacea</taxon>
        <taxon>Hexanauplia</taxon>
        <taxon>Copepoda</taxon>
        <taxon>Siphonostomatoida</taxon>
        <taxon>Caligidae</taxon>
        <taxon>Caligus</taxon>
    </lineage>
</organism>
<evidence type="ECO:0000259" key="2">
    <source>
        <dbReference type="PROSITE" id="PS51456"/>
    </source>
</evidence>
<dbReference type="Pfam" id="PF00063">
    <property type="entry name" value="Myosin_head"/>
    <property type="match status" value="1"/>
</dbReference>
<dbReference type="EMBL" id="CP045894">
    <property type="protein sequence ID" value="QQP54912.1"/>
    <property type="molecule type" value="Genomic_DNA"/>
</dbReference>
<name>A0A7T8KFD5_CALRO</name>
<dbReference type="InterPro" id="IPR001609">
    <property type="entry name" value="Myosin_head_motor_dom-like"/>
</dbReference>
<protein>
    <recommendedName>
        <fullName evidence="2">Myosin motor domain-containing protein</fullName>
    </recommendedName>
</protein>
<dbReference type="Gene3D" id="6.10.250.2980">
    <property type="match status" value="1"/>
</dbReference>
<proteinExistence type="inferred from homology"/>
<feature type="domain" description="Myosin motor" evidence="2">
    <location>
        <begin position="1"/>
        <end position="78"/>
    </location>
</feature>
<reference evidence="4" key="1">
    <citation type="submission" date="2021-01" db="EMBL/GenBank/DDBJ databases">
        <title>Caligus Genome Assembly.</title>
        <authorList>
            <person name="Gallardo-Escarate C."/>
        </authorList>
    </citation>
    <scope>NUCLEOTIDE SEQUENCE [LARGE SCALE GENOMIC DNA]</scope>
</reference>
<comment type="caution">
    <text evidence="1">Lacks conserved residue(s) required for the propagation of feature annotation.</text>
</comment>
<dbReference type="GO" id="GO:0003774">
    <property type="term" value="F:cytoskeletal motor activity"/>
    <property type="evidence" value="ECO:0007669"/>
    <property type="project" value="InterPro"/>
</dbReference>
<dbReference type="Proteomes" id="UP000595437">
    <property type="component" value="Chromosome 5"/>
</dbReference>
<dbReference type="Gene3D" id="3.30.70.1590">
    <property type="match status" value="1"/>
</dbReference>
<dbReference type="FunFam" id="3.30.70.1590:FF:000002">
    <property type="entry name" value="unconventional myosin-VI isoform X1"/>
    <property type="match status" value="1"/>
</dbReference>
<dbReference type="PROSITE" id="PS51456">
    <property type="entry name" value="MYOSIN_MOTOR"/>
    <property type="match status" value="1"/>
</dbReference>
<dbReference type="InterPro" id="IPR049016">
    <property type="entry name" value="MYO6_lever"/>
</dbReference>
<dbReference type="Pfam" id="PF21521">
    <property type="entry name" value="MYO6_lever"/>
    <property type="match status" value="1"/>
</dbReference>
<dbReference type="GO" id="GO:0016459">
    <property type="term" value="C:myosin complex"/>
    <property type="evidence" value="ECO:0007669"/>
    <property type="project" value="UniProtKB-KW"/>
</dbReference>
<dbReference type="SUPFAM" id="SSF52540">
    <property type="entry name" value="P-loop containing nucleoside triphosphate hydrolases"/>
    <property type="match status" value="1"/>
</dbReference>
<accession>A0A7T8KFD5</accession>
<keyword evidence="1" id="KW-0009">Actin-binding</keyword>